<reference evidence="1 2" key="1">
    <citation type="submission" date="2016-12" db="EMBL/GenBank/DDBJ databases">
        <title>The genomes of Aspergillus section Nigri reveals drivers in fungal speciation.</title>
        <authorList>
            <consortium name="DOE Joint Genome Institute"/>
            <person name="Vesth T.C."/>
            <person name="Nybo J."/>
            <person name="Theobald S."/>
            <person name="Brandl J."/>
            <person name="Frisvad J.C."/>
            <person name="Nielsen K.F."/>
            <person name="Lyhne E.K."/>
            <person name="Kogle M.E."/>
            <person name="Kuo A."/>
            <person name="Riley R."/>
            <person name="Clum A."/>
            <person name="Nolan M."/>
            <person name="Lipzen A."/>
            <person name="Salamov A."/>
            <person name="Henrissat B."/>
            <person name="Wiebenga A."/>
            <person name="De Vries R.P."/>
            <person name="Grigoriev I.V."/>
            <person name="Mortensen U.H."/>
            <person name="Andersen M.R."/>
            <person name="Baker S.E."/>
        </authorList>
    </citation>
    <scope>NUCLEOTIDE SEQUENCE [LARGE SCALE GENOMIC DNA]</scope>
    <source>
        <strain evidence="1 2">JOP 1030-1</strain>
    </source>
</reference>
<proteinExistence type="predicted"/>
<keyword evidence="2" id="KW-1185">Reference proteome</keyword>
<name>A0A318Z488_9EURO</name>
<evidence type="ECO:0000313" key="1">
    <source>
        <dbReference type="EMBL" id="PYH42135.1"/>
    </source>
</evidence>
<sequence>MLSTTPDMRSSLAPIVAALMLTFPPSEGYIYTRTWMVNPMMPADDSAVQDEVFRVETPQSGTFFRAVGGCDSTQSSGPDPWQERYRHLRWHLTQQRLGTMRTDFKGITVAGSQCRIFTLGRGKNGYSYLLRDGVVCNDRVRPYPQYDTVSDLHKILAVLAEFKRECCQNPAWIPPPEAHI</sequence>
<protein>
    <submittedName>
        <fullName evidence="1">Uncharacterized protein</fullName>
    </submittedName>
</protein>
<dbReference type="GeneID" id="37078861"/>
<dbReference type="OrthoDB" id="10293064at2759"/>
<organism evidence="1 2">
    <name type="scientific">Aspergillus saccharolyticus JOP 1030-1</name>
    <dbReference type="NCBI Taxonomy" id="1450539"/>
    <lineage>
        <taxon>Eukaryota</taxon>
        <taxon>Fungi</taxon>
        <taxon>Dikarya</taxon>
        <taxon>Ascomycota</taxon>
        <taxon>Pezizomycotina</taxon>
        <taxon>Eurotiomycetes</taxon>
        <taxon>Eurotiomycetidae</taxon>
        <taxon>Eurotiales</taxon>
        <taxon>Aspergillaceae</taxon>
        <taxon>Aspergillus</taxon>
        <taxon>Aspergillus subgen. Circumdati</taxon>
    </lineage>
</organism>
<dbReference type="RefSeq" id="XP_025428117.1">
    <property type="nucleotide sequence ID" value="XM_025577632.1"/>
</dbReference>
<dbReference type="Proteomes" id="UP000248349">
    <property type="component" value="Unassembled WGS sequence"/>
</dbReference>
<accession>A0A318Z488</accession>
<dbReference type="AlphaFoldDB" id="A0A318Z488"/>
<gene>
    <name evidence="1" type="ORF">BP01DRAFT_385801</name>
</gene>
<dbReference type="EMBL" id="KZ821255">
    <property type="protein sequence ID" value="PYH42135.1"/>
    <property type="molecule type" value="Genomic_DNA"/>
</dbReference>
<evidence type="ECO:0000313" key="2">
    <source>
        <dbReference type="Proteomes" id="UP000248349"/>
    </source>
</evidence>